<evidence type="ECO:0000313" key="1">
    <source>
        <dbReference type="EMBL" id="VEJ20332.1"/>
    </source>
</evidence>
<protein>
    <submittedName>
        <fullName evidence="1">Sel1 repeat protein</fullName>
    </submittedName>
</protein>
<dbReference type="Gene3D" id="1.25.40.10">
    <property type="entry name" value="Tetratricopeptide repeat domain"/>
    <property type="match status" value="4"/>
</dbReference>
<dbReference type="InterPro" id="IPR011990">
    <property type="entry name" value="TPR-like_helical_dom_sf"/>
</dbReference>
<evidence type="ECO:0000313" key="2">
    <source>
        <dbReference type="Proteomes" id="UP000268229"/>
    </source>
</evidence>
<keyword evidence="2" id="KW-1185">Reference proteome</keyword>
<dbReference type="SUPFAM" id="SSF81901">
    <property type="entry name" value="HCP-like"/>
    <property type="match status" value="4"/>
</dbReference>
<reference evidence="1 2" key="1">
    <citation type="submission" date="2018-12" db="EMBL/GenBank/DDBJ databases">
        <authorList>
            <consortium name="Pathogen Informatics"/>
        </authorList>
    </citation>
    <scope>NUCLEOTIDE SEQUENCE [LARGE SCALE GENOMIC DNA]</scope>
    <source>
        <strain evidence="1 2">NCTC12227</strain>
    </source>
</reference>
<dbReference type="AlphaFoldDB" id="A0A3S5BUV7"/>
<gene>
    <name evidence="1" type="ORF">NCTC12227_00033</name>
</gene>
<dbReference type="EMBL" id="LR134516">
    <property type="protein sequence ID" value="VEJ20332.1"/>
    <property type="molecule type" value="Genomic_DNA"/>
</dbReference>
<dbReference type="PANTHER" id="PTHR11102">
    <property type="entry name" value="SEL-1-LIKE PROTEIN"/>
    <property type="match status" value="1"/>
</dbReference>
<proteinExistence type="predicted"/>
<name>A0A3S5BUV7_9NEIS</name>
<dbReference type="SMART" id="SM00671">
    <property type="entry name" value="SEL1"/>
    <property type="match status" value="11"/>
</dbReference>
<accession>A0A3S5BUV7</accession>
<dbReference type="STRING" id="326522.BWD08_05445"/>
<dbReference type="InterPro" id="IPR050767">
    <property type="entry name" value="Sel1_AlgK"/>
</dbReference>
<dbReference type="KEGG" id="nani:NCTC12227_00033"/>
<organism evidence="1 2">
    <name type="scientific">Neisseria animaloris</name>
    <dbReference type="NCBI Taxonomy" id="326522"/>
    <lineage>
        <taxon>Bacteria</taxon>
        <taxon>Pseudomonadati</taxon>
        <taxon>Pseudomonadota</taxon>
        <taxon>Betaproteobacteria</taxon>
        <taxon>Neisseriales</taxon>
        <taxon>Neisseriaceae</taxon>
        <taxon>Neisseria</taxon>
    </lineage>
</organism>
<dbReference type="Proteomes" id="UP000268229">
    <property type="component" value="Chromosome"/>
</dbReference>
<dbReference type="PANTHER" id="PTHR11102:SF160">
    <property type="entry name" value="ERAD-ASSOCIATED E3 UBIQUITIN-PROTEIN LIGASE COMPONENT HRD3"/>
    <property type="match status" value="1"/>
</dbReference>
<dbReference type="InterPro" id="IPR006597">
    <property type="entry name" value="Sel1-like"/>
</dbReference>
<dbReference type="RefSeq" id="WP_126303620.1">
    <property type="nucleotide sequence ID" value="NZ_LR134516.1"/>
</dbReference>
<sequence length="471" mass="52613">MTHPTPDSLFEQGHALLLDNPDDCAPAIPLLRQAAEQGHVEAAFQLAGCLLNGGGSRPDYTAARQWLQKAAAAGHPYARYNLLQMRAFDGEPFSAQVDEYTELAEKGILHAQLRMLEYCAENKDPQAVHWAELAAAQNSPDAQYFLAKHYQQASQPDLEKAHRLFTQAAEQGLIAAHWQLGNQYRYGQFVEKDLKKAAEHFLPAAQDDISAAQTALGEILLENGDGSGVEWLQKAVRQGDINAHALLANVYLIGKYVERDYQQARQHASTAARCNHPEALRLLGDIFRYGLGIEADADTALRQYQRAAELGNMAAHQKLLTDTALSHSEHYNEAKQAALLYQKADKAYQTAFSYHYGLGRSQDYMQARKFYIEAAELNHRKAQTNLGMMYYNGQGVETDPEQAAYWFEQAANQDDVIAQYNLACLYYHGRGVPRSTETACHWLQAAISSGHEQATVLKQLLAQWQQEIHPV</sequence>
<dbReference type="Pfam" id="PF08238">
    <property type="entry name" value="Sel1"/>
    <property type="match status" value="11"/>
</dbReference>
<dbReference type="OrthoDB" id="5365194at2"/>